<dbReference type="Pfam" id="PF10400">
    <property type="entry name" value="Vir_act_alpha_C"/>
    <property type="match status" value="1"/>
</dbReference>
<evidence type="ECO:0000313" key="3">
    <source>
        <dbReference type="EMBL" id="AJI78446.1"/>
    </source>
</evidence>
<dbReference type="InterPro" id="IPR036390">
    <property type="entry name" value="WH_DNA-bd_sf"/>
</dbReference>
<dbReference type="Proteomes" id="UP000031890">
    <property type="component" value="Chromosome"/>
</dbReference>
<organism evidence="3 4">
    <name type="scientific">Corynebacterium singulare</name>
    <dbReference type="NCBI Taxonomy" id="161899"/>
    <lineage>
        <taxon>Bacteria</taxon>
        <taxon>Bacillati</taxon>
        <taxon>Actinomycetota</taxon>
        <taxon>Actinomycetes</taxon>
        <taxon>Mycobacteriales</taxon>
        <taxon>Corynebacteriaceae</taxon>
        <taxon>Corynebacterium</taxon>
    </lineage>
</organism>
<dbReference type="InterPro" id="IPR005149">
    <property type="entry name" value="Tscrpt_reg_PadR_N"/>
</dbReference>
<feature type="domain" description="Transcription regulator PadR C-terminal" evidence="2">
    <location>
        <begin position="95"/>
        <end position="168"/>
    </location>
</feature>
<sequence>MSVKHSVLALLSEEPATASRIKTRFAESFDDLWPLNMGQIAQTLSRLERDGLITVDGEVTGPTGRRSTSYALTDAGRDELAGWWTSTTNKDAIERDELVLKVTLAARRSDVDVIAVLDAQRFATVRQLRELNRQAAELPAERSAQRLAVERHIFDLESLSRWLDRVESLANPSTPTDTEEAPQ</sequence>
<evidence type="ECO:0000313" key="4">
    <source>
        <dbReference type="Proteomes" id="UP000031890"/>
    </source>
</evidence>
<dbReference type="InterPro" id="IPR036388">
    <property type="entry name" value="WH-like_DNA-bd_sf"/>
</dbReference>
<dbReference type="RefSeq" id="WP_042530037.1">
    <property type="nucleotide sequence ID" value="NZ_CP010827.1"/>
</dbReference>
<dbReference type="SUPFAM" id="SSF46785">
    <property type="entry name" value="Winged helix' DNA-binding domain"/>
    <property type="match status" value="1"/>
</dbReference>
<dbReference type="OrthoDB" id="3186544at2"/>
<dbReference type="InterPro" id="IPR018309">
    <property type="entry name" value="Tscrpt_reg_PadR_C"/>
</dbReference>
<reference evidence="3 4" key="1">
    <citation type="journal article" date="2015" name="Genome Announc.">
        <title>Complete Genome Sequence and Annotation of Corynebacterium singulare DSM 44357, Isolated from a Human Semen Specimen.</title>
        <authorList>
            <person name="Merten M."/>
            <person name="Brinkrolf K."/>
            <person name="Albersmeier A."/>
            <person name="Kutter Y."/>
            <person name="Ruckert C."/>
            <person name="Tauch A."/>
        </authorList>
    </citation>
    <scope>NUCLEOTIDE SEQUENCE [LARGE SCALE GENOMIC DNA]</scope>
    <source>
        <strain evidence="3">IBS B52218</strain>
    </source>
</reference>
<gene>
    <name evidence="3" type="ORF">CSING_04525</name>
</gene>
<dbReference type="Pfam" id="PF03551">
    <property type="entry name" value="PadR"/>
    <property type="match status" value="1"/>
</dbReference>
<evidence type="ECO:0000259" key="2">
    <source>
        <dbReference type="Pfam" id="PF10400"/>
    </source>
</evidence>
<proteinExistence type="predicted"/>
<dbReference type="HOGENOM" id="CLU_089258_0_0_11"/>
<feature type="domain" description="Transcription regulator PadR N-terminal" evidence="1">
    <location>
        <begin position="7"/>
        <end position="81"/>
    </location>
</feature>
<name>A0A0B6F327_9CORY</name>
<dbReference type="AlphaFoldDB" id="A0A0B6F327"/>
<dbReference type="EMBL" id="CP010827">
    <property type="protein sequence ID" value="AJI78446.1"/>
    <property type="molecule type" value="Genomic_DNA"/>
</dbReference>
<dbReference type="STRING" id="161899.CSING_04525"/>
<evidence type="ECO:0000259" key="1">
    <source>
        <dbReference type="Pfam" id="PF03551"/>
    </source>
</evidence>
<protein>
    <submittedName>
        <fullName evidence="3">Transcriptional regulator, PadR family</fullName>
    </submittedName>
</protein>
<dbReference type="PANTHER" id="PTHR43252:SF6">
    <property type="entry name" value="NEGATIVE TRANSCRIPTION REGULATOR PADR"/>
    <property type="match status" value="1"/>
</dbReference>
<dbReference type="PANTHER" id="PTHR43252">
    <property type="entry name" value="TRANSCRIPTIONAL REGULATOR YQJI"/>
    <property type="match status" value="1"/>
</dbReference>
<dbReference type="Gene3D" id="1.10.10.10">
    <property type="entry name" value="Winged helix-like DNA-binding domain superfamily/Winged helix DNA-binding domain"/>
    <property type="match status" value="1"/>
</dbReference>
<accession>A0A0B6F327</accession>
<dbReference type="KEGG" id="csx:CSING_04525"/>